<reference evidence="2" key="1">
    <citation type="submission" date="2019-01" db="EMBL/GenBank/DDBJ databases">
        <title>Oenococcus sicerae UCMA17102.</title>
        <authorList>
            <person name="Cousin F.J."/>
            <person name="Le Guellec R."/>
            <person name="Cretenet M."/>
        </authorList>
    </citation>
    <scope>NUCLEOTIDE SEQUENCE</scope>
    <source>
        <strain evidence="2">UCMA17102</strain>
    </source>
</reference>
<evidence type="ECO:0000259" key="1">
    <source>
        <dbReference type="Pfam" id="PF09643"/>
    </source>
</evidence>
<dbReference type="RefSeq" id="WP_301710852.1">
    <property type="nucleotide sequence ID" value="NZ_SDWY01000001.1"/>
</dbReference>
<evidence type="ECO:0000313" key="2">
    <source>
        <dbReference type="EMBL" id="MDN6899556.1"/>
    </source>
</evidence>
<dbReference type="InterPro" id="IPR023385">
    <property type="entry name" value="YopX-like_C"/>
</dbReference>
<dbReference type="AlphaFoldDB" id="A0AAJ1VME0"/>
<sequence>MTRPIKFRVWDNEKKSYKKTGNVLLMDIEDGEIYESDDDTGISYLAEKKYSLEQFTGLKDKNGKEIYEGDIVKNGNGYEPVIYVHGSFEPVCYFDPLSMQVVGNVHENANLLEEQK</sequence>
<evidence type="ECO:0000313" key="3">
    <source>
        <dbReference type="Proteomes" id="UP001167919"/>
    </source>
</evidence>
<gene>
    <name evidence="2" type="ORF">EVC35_00850</name>
</gene>
<feature type="domain" description="YopX protein" evidence="1">
    <location>
        <begin position="6"/>
        <end position="113"/>
    </location>
</feature>
<dbReference type="EMBL" id="SDWY01000001">
    <property type="protein sequence ID" value="MDN6899556.1"/>
    <property type="molecule type" value="Genomic_DNA"/>
</dbReference>
<organism evidence="2 3">
    <name type="scientific">Oenococcus sicerae</name>
    <dbReference type="NCBI Taxonomy" id="2203724"/>
    <lineage>
        <taxon>Bacteria</taxon>
        <taxon>Bacillati</taxon>
        <taxon>Bacillota</taxon>
        <taxon>Bacilli</taxon>
        <taxon>Lactobacillales</taxon>
        <taxon>Lactobacillaceae</taxon>
        <taxon>Oenococcus</taxon>
    </lineage>
</organism>
<dbReference type="Gene3D" id="2.30.30.290">
    <property type="entry name" value="YopX-like domains"/>
    <property type="match status" value="1"/>
</dbReference>
<accession>A0AAJ1VME0</accession>
<dbReference type="InterPro" id="IPR019096">
    <property type="entry name" value="YopX_protein"/>
</dbReference>
<dbReference type="Proteomes" id="UP001167919">
    <property type="component" value="Unassembled WGS sequence"/>
</dbReference>
<name>A0AAJ1VME0_9LACO</name>
<dbReference type="SUPFAM" id="SSF159006">
    <property type="entry name" value="YopX-like"/>
    <property type="match status" value="1"/>
</dbReference>
<comment type="caution">
    <text evidence="2">The sequence shown here is derived from an EMBL/GenBank/DDBJ whole genome shotgun (WGS) entry which is preliminary data.</text>
</comment>
<proteinExistence type="predicted"/>
<protein>
    <recommendedName>
        <fullName evidence="1">YopX protein domain-containing protein</fullName>
    </recommendedName>
</protein>
<dbReference type="Pfam" id="PF09643">
    <property type="entry name" value="YopX"/>
    <property type="match status" value="1"/>
</dbReference>